<organism evidence="6 7">
    <name type="scientific">Vitis vinifera</name>
    <name type="common">Grape</name>
    <dbReference type="NCBI Taxonomy" id="29760"/>
    <lineage>
        <taxon>Eukaryota</taxon>
        <taxon>Viridiplantae</taxon>
        <taxon>Streptophyta</taxon>
        <taxon>Embryophyta</taxon>
        <taxon>Tracheophyta</taxon>
        <taxon>Spermatophyta</taxon>
        <taxon>Magnoliopsida</taxon>
        <taxon>eudicotyledons</taxon>
        <taxon>Gunneridae</taxon>
        <taxon>Pentapetalae</taxon>
        <taxon>rosids</taxon>
        <taxon>Vitales</taxon>
        <taxon>Vitaceae</taxon>
        <taxon>Viteae</taxon>
        <taxon>Vitis</taxon>
    </lineage>
</organism>
<keyword evidence="2" id="KW-0378">Hydrolase</keyword>
<dbReference type="PANTHER" id="PTHR45626:SF45">
    <property type="entry name" value="DNA REPAIR PROTEIN RAD5A"/>
    <property type="match status" value="1"/>
</dbReference>
<dbReference type="PANTHER" id="PTHR45626">
    <property type="entry name" value="TRANSCRIPTION TERMINATION FACTOR 2-RELATED"/>
    <property type="match status" value="1"/>
</dbReference>
<evidence type="ECO:0000256" key="1">
    <source>
        <dbReference type="ARBA" id="ARBA00022741"/>
    </source>
</evidence>
<dbReference type="CDD" id="cd18793">
    <property type="entry name" value="SF2_C_SNF"/>
    <property type="match status" value="1"/>
</dbReference>
<sequence length="277" mass="30879">MERILDHSPTAKPVDLNMKHGSGCFIGFIGLCSVLFCHSPVLGILPCCTSGCMSLPEGFRRISGLADTIRGAKEAQRSNSREFRLRRRPLKKSNVFFLFRITPSAPPLPSPPRASDHLAPHARLENRNWVESSKVAALLLELENLCSVGSKSILFSQWTAFLDLLQIPLSRSNISFVRLDGTLNQQQREKVIKQFSEESHILVLLMSLKAGGVGINLMAASHAFVLDPWWNPAVEEQAVMRIHRIGQTKRVMIKRFIAKGTIQRSALIASKMQSRAT</sequence>
<feature type="transmembrane region" description="Helical" evidence="4">
    <location>
        <begin position="21"/>
        <end position="45"/>
    </location>
</feature>
<keyword evidence="4" id="KW-1133">Transmembrane helix</keyword>
<evidence type="ECO:0000313" key="6">
    <source>
        <dbReference type="EMBL" id="WKA01749.1"/>
    </source>
</evidence>
<dbReference type="InterPro" id="IPR049730">
    <property type="entry name" value="SNF2/RAD54-like_C"/>
</dbReference>
<keyword evidence="4" id="KW-0812">Transmembrane</keyword>
<reference evidence="6 7" key="1">
    <citation type="journal article" date="2023" name="Hortic Res">
        <title>The complete reference genome for grapevine (Vitis vinifera L.) genetics and breeding.</title>
        <authorList>
            <person name="Shi X."/>
            <person name="Cao S."/>
            <person name="Wang X."/>
            <person name="Huang S."/>
            <person name="Wang Y."/>
            <person name="Liu Z."/>
            <person name="Liu W."/>
            <person name="Leng X."/>
            <person name="Peng Y."/>
            <person name="Wang N."/>
            <person name="Wang Y."/>
            <person name="Ma Z."/>
            <person name="Xu X."/>
            <person name="Zhang F."/>
            <person name="Xue H."/>
            <person name="Zhong H."/>
            <person name="Wang Y."/>
            <person name="Zhang K."/>
            <person name="Velt A."/>
            <person name="Avia K."/>
            <person name="Holtgrawe D."/>
            <person name="Grimplet J."/>
            <person name="Matus J.T."/>
            <person name="Ware D."/>
            <person name="Wu X."/>
            <person name="Wang H."/>
            <person name="Liu C."/>
            <person name="Fang Y."/>
            <person name="Rustenholz C."/>
            <person name="Cheng Z."/>
            <person name="Xiao H."/>
            <person name="Zhou Y."/>
        </authorList>
    </citation>
    <scope>NUCLEOTIDE SEQUENCE [LARGE SCALE GENOMIC DNA]</scope>
    <source>
        <strain evidence="7">cv. Pinot noir / PN40024</strain>
        <tissue evidence="6">Leaf</tissue>
    </source>
</reference>
<keyword evidence="1" id="KW-0547">Nucleotide-binding</keyword>
<feature type="domain" description="Helicase C-terminal" evidence="5">
    <location>
        <begin position="134"/>
        <end position="277"/>
    </location>
</feature>
<evidence type="ECO:0000256" key="4">
    <source>
        <dbReference type="SAM" id="Phobius"/>
    </source>
</evidence>
<dbReference type="EMBL" id="CP126660">
    <property type="protein sequence ID" value="WKA01749.1"/>
    <property type="molecule type" value="Genomic_DNA"/>
</dbReference>
<protein>
    <recommendedName>
        <fullName evidence="5">Helicase C-terminal domain-containing protein</fullName>
    </recommendedName>
</protein>
<evidence type="ECO:0000256" key="2">
    <source>
        <dbReference type="ARBA" id="ARBA00022801"/>
    </source>
</evidence>
<keyword evidence="3" id="KW-0067">ATP-binding</keyword>
<dbReference type="Pfam" id="PF00271">
    <property type="entry name" value="Helicase_C"/>
    <property type="match status" value="1"/>
</dbReference>
<proteinExistence type="predicted"/>
<name>A0ABY9D323_VITVI</name>
<keyword evidence="7" id="KW-1185">Reference proteome</keyword>
<dbReference type="Proteomes" id="UP001227230">
    <property type="component" value="Chromosome 13"/>
</dbReference>
<dbReference type="PROSITE" id="PS51194">
    <property type="entry name" value="HELICASE_CTER"/>
    <property type="match status" value="1"/>
</dbReference>
<evidence type="ECO:0000259" key="5">
    <source>
        <dbReference type="PROSITE" id="PS51194"/>
    </source>
</evidence>
<gene>
    <name evidence="6" type="ORF">VitviT2T_020015</name>
</gene>
<dbReference type="InterPro" id="IPR050628">
    <property type="entry name" value="SNF2_RAD54_helicase_TF"/>
</dbReference>
<dbReference type="InterPro" id="IPR001650">
    <property type="entry name" value="Helicase_C-like"/>
</dbReference>
<accession>A0ABY9D323</accession>
<dbReference type="SUPFAM" id="SSF52540">
    <property type="entry name" value="P-loop containing nucleoside triphosphate hydrolases"/>
    <property type="match status" value="1"/>
</dbReference>
<dbReference type="InterPro" id="IPR027417">
    <property type="entry name" value="P-loop_NTPase"/>
</dbReference>
<evidence type="ECO:0000256" key="3">
    <source>
        <dbReference type="ARBA" id="ARBA00022840"/>
    </source>
</evidence>
<evidence type="ECO:0000313" key="7">
    <source>
        <dbReference type="Proteomes" id="UP001227230"/>
    </source>
</evidence>
<dbReference type="Gene3D" id="3.40.50.300">
    <property type="entry name" value="P-loop containing nucleotide triphosphate hydrolases"/>
    <property type="match status" value="1"/>
</dbReference>
<dbReference type="SMART" id="SM00490">
    <property type="entry name" value="HELICc"/>
    <property type="match status" value="1"/>
</dbReference>
<keyword evidence="4" id="KW-0472">Membrane</keyword>